<evidence type="ECO:0000256" key="4">
    <source>
        <dbReference type="ARBA" id="ARBA00008426"/>
    </source>
</evidence>
<dbReference type="InterPro" id="IPR004732">
    <property type="entry name" value="Transaldolase_2"/>
</dbReference>
<dbReference type="UniPathway" id="UPA00115">
    <property type="reaction ID" value="UER00414"/>
</dbReference>
<comment type="similarity">
    <text evidence="4">Belongs to the transaldolase family. Type 2 subfamily.</text>
</comment>
<dbReference type="PANTHER" id="PTHR10683">
    <property type="entry name" value="TRANSALDOLASE"/>
    <property type="match status" value="1"/>
</dbReference>
<dbReference type="HAMAP" id="MF_00493">
    <property type="entry name" value="Transaldolase_2"/>
    <property type="match status" value="1"/>
</dbReference>
<evidence type="ECO:0000256" key="3">
    <source>
        <dbReference type="ARBA" id="ARBA00004857"/>
    </source>
</evidence>
<keyword evidence="9" id="KW-0570">Pentose shunt</keyword>
<keyword evidence="10" id="KW-0704">Schiff base</keyword>
<keyword evidence="7" id="KW-0963">Cytoplasm</keyword>
<dbReference type="GO" id="GO:0005975">
    <property type="term" value="P:carbohydrate metabolic process"/>
    <property type="evidence" value="ECO:0007669"/>
    <property type="project" value="InterPro"/>
</dbReference>
<proteinExistence type="inferred from homology"/>
<comment type="function">
    <text evidence="1">Transaldolase is important for the balance of metabolites in the pentose-phosphate pathway.</text>
</comment>
<dbReference type="GO" id="GO:0005737">
    <property type="term" value="C:cytoplasm"/>
    <property type="evidence" value="ECO:0007669"/>
    <property type="project" value="UniProtKB-SubCell"/>
</dbReference>
<dbReference type="InterPro" id="IPR001585">
    <property type="entry name" value="TAL/FSA"/>
</dbReference>
<evidence type="ECO:0000256" key="9">
    <source>
        <dbReference type="ARBA" id="ARBA00023126"/>
    </source>
</evidence>
<dbReference type="RefSeq" id="WP_308706109.1">
    <property type="nucleotide sequence ID" value="NZ_PSZC01000068.1"/>
</dbReference>
<keyword evidence="8" id="KW-0808">Transferase</keyword>
<comment type="caution">
    <text evidence="11">The sequence shown here is derived from an EMBL/GenBank/DDBJ whole genome shotgun (WGS) entry which is preliminary data.</text>
</comment>
<evidence type="ECO:0000256" key="6">
    <source>
        <dbReference type="ARBA" id="ARBA00018292"/>
    </source>
</evidence>
<evidence type="ECO:0000256" key="5">
    <source>
        <dbReference type="ARBA" id="ARBA00013151"/>
    </source>
</evidence>
<evidence type="ECO:0000256" key="8">
    <source>
        <dbReference type="ARBA" id="ARBA00022679"/>
    </source>
</evidence>
<organism evidence="11 12">
    <name type="scientific">Nocardia nova</name>
    <dbReference type="NCBI Taxonomy" id="37330"/>
    <lineage>
        <taxon>Bacteria</taxon>
        <taxon>Bacillati</taxon>
        <taxon>Actinomycetota</taxon>
        <taxon>Actinomycetes</taxon>
        <taxon>Mycobacteriales</taxon>
        <taxon>Nocardiaceae</taxon>
        <taxon>Nocardia</taxon>
    </lineage>
</organism>
<evidence type="ECO:0000256" key="7">
    <source>
        <dbReference type="ARBA" id="ARBA00022490"/>
    </source>
</evidence>
<comment type="pathway">
    <text evidence="3">Carbohydrate degradation; pentose phosphate pathway; D-glyceraldehyde 3-phosphate and beta-D-fructose 6-phosphate from D-ribose 5-phosphate and D-xylulose 5-phosphate (non-oxidative stage): step 2/3.</text>
</comment>
<accession>A0A2S6A4C9</accession>
<reference evidence="11 12" key="1">
    <citation type="submission" date="2018-02" db="EMBL/GenBank/DDBJ databases">
        <title>8 Nocardia nova and 1 Nocardia cyriacigeorgica strain used for evolution to TMP-SMX.</title>
        <authorList>
            <person name="Mehta H."/>
            <person name="Weng J."/>
            <person name="Shamoo Y."/>
        </authorList>
    </citation>
    <scope>NUCLEOTIDE SEQUENCE [LARGE SCALE GENOMIC DNA]</scope>
    <source>
        <strain evidence="11 12">MDA3139</strain>
    </source>
</reference>
<dbReference type="PANTHER" id="PTHR10683:SF31">
    <property type="entry name" value="TRANSALDOLASE"/>
    <property type="match status" value="1"/>
</dbReference>
<gene>
    <name evidence="11" type="ORF">C5E45_34895</name>
</gene>
<protein>
    <recommendedName>
        <fullName evidence="6">Transaldolase</fullName>
        <ecNumber evidence="5">2.2.1.2</ecNumber>
    </recommendedName>
</protein>
<dbReference type="GO" id="GO:0006098">
    <property type="term" value="P:pentose-phosphate shunt"/>
    <property type="evidence" value="ECO:0007669"/>
    <property type="project" value="UniProtKB-UniPathway"/>
</dbReference>
<dbReference type="InterPro" id="IPR013785">
    <property type="entry name" value="Aldolase_TIM"/>
</dbReference>
<dbReference type="SUPFAM" id="SSF51569">
    <property type="entry name" value="Aldolase"/>
    <property type="match status" value="1"/>
</dbReference>
<comment type="subcellular location">
    <subcellularLocation>
        <location evidence="2">Cytoplasm</location>
    </subcellularLocation>
</comment>
<dbReference type="EMBL" id="PSZC01000068">
    <property type="protein sequence ID" value="PPJ27012.1"/>
    <property type="molecule type" value="Genomic_DNA"/>
</dbReference>
<dbReference type="Pfam" id="PF00923">
    <property type="entry name" value="TAL_FSA"/>
    <property type="match status" value="1"/>
</dbReference>
<evidence type="ECO:0000313" key="11">
    <source>
        <dbReference type="EMBL" id="PPJ27012.1"/>
    </source>
</evidence>
<dbReference type="GO" id="GO:0004801">
    <property type="term" value="F:transaldolase activity"/>
    <property type="evidence" value="ECO:0007669"/>
    <property type="project" value="UniProtKB-EC"/>
</dbReference>
<dbReference type="AlphaFoldDB" id="A0A2S6A4C9"/>
<evidence type="ECO:0000256" key="10">
    <source>
        <dbReference type="ARBA" id="ARBA00023270"/>
    </source>
</evidence>
<dbReference type="EC" id="2.2.1.2" evidence="5"/>
<evidence type="ECO:0000313" key="12">
    <source>
        <dbReference type="Proteomes" id="UP000239874"/>
    </source>
</evidence>
<feature type="non-terminal residue" evidence="11">
    <location>
        <position position="1"/>
    </location>
</feature>
<dbReference type="Proteomes" id="UP000239874">
    <property type="component" value="Unassembled WGS sequence"/>
</dbReference>
<evidence type="ECO:0000256" key="1">
    <source>
        <dbReference type="ARBA" id="ARBA00003518"/>
    </source>
</evidence>
<sequence length="120" mass="12645">EGARPQRLLWASTSTKNPDAPDTLYVNALAAPFTINTMPEATLHAFADHGRVDALMPTDGGDATQTLGAYSGVGIDHHALAARLQRAGTESFDASWKNLLASIAAKHDKLTATGTRSTDT</sequence>
<dbReference type="Gene3D" id="3.20.20.70">
    <property type="entry name" value="Aldolase class I"/>
    <property type="match status" value="1"/>
</dbReference>
<name>A0A2S6A4C9_9NOCA</name>
<evidence type="ECO:0000256" key="2">
    <source>
        <dbReference type="ARBA" id="ARBA00004496"/>
    </source>
</evidence>